<evidence type="ECO:0000256" key="1">
    <source>
        <dbReference type="SAM" id="MobiDB-lite"/>
    </source>
</evidence>
<protein>
    <submittedName>
        <fullName evidence="2">Uncharacterized protein</fullName>
    </submittedName>
</protein>
<feature type="region of interest" description="Disordered" evidence="1">
    <location>
        <begin position="359"/>
        <end position="427"/>
    </location>
</feature>
<dbReference type="RefSeq" id="WP_092692617.1">
    <property type="nucleotide sequence ID" value="NZ_FNPK01000034.1"/>
</dbReference>
<organism evidence="2 3">
    <name type="scientific">Acinetobacter kyonggiensis</name>
    <dbReference type="NCBI Taxonomy" id="595670"/>
    <lineage>
        <taxon>Bacteria</taxon>
        <taxon>Pseudomonadati</taxon>
        <taxon>Pseudomonadota</taxon>
        <taxon>Gammaproteobacteria</taxon>
        <taxon>Moraxellales</taxon>
        <taxon>Moraxellaceae</taxon>
        <taxon>Acinetobacter</taxon>
    </lineage>
</organism>
<feature type="compositionally biased region" description="Polar residues" evidence="1">
    <location>
        <begin position="409"/>
        <end position="418"/>
    </location>
</feature>
<proteinExistence type="predicted"/>
<dbReference type="AlphaFoldDB" id="A0A1H3N1P6"/>
<gene>
    <name evidence="2" type="ORF">SAMN05421643_13412</name>
</gene>
<accession>A0A1H3N1P6</accession>
<dbReference type="EMBL" id="FNPK01000034">
    <property type="protein sequence ID" value="SDY82159.1"/>
    <property type="molecule type" value="Genomic_DNA"/>
</dbReference>
<keyword evidence="3" id="KW-1185">Reference proteome</keyword>
<evidence type="ECO:0000313" key="3">
    <source>
        <dbReference type="Proteomes" id="UP000199035"/>
    </source>
</evidence>
<dbReference type="SUPFAM" id="SSF48452">
    <property type="entry name" value="TPR-like"/>
    <property type="match status" value="1"/>
</dbReference>
<evidence type="ECO:0000313" key="2">
    <source>
        <dbReference type="EMBL" id="SDY82159.1"/>
    </source>
</evidence>
<dbReference type="Proteomes" id="UP000199035">
    <property type="component" value="Unassembled WGS sequence"/>
</dbReference>
<sequence length="427" mass="49275">MTEGKALLLQAKVTDKDLDTFESKLLNLCQQYFLDPLKSDLLIPSRLKDIIKKYEEKQSLSKFEEVYIHEYMLRSLSGFLPDFQKKIRHKVELERVAEEKIRQEKLRLEAIEKQKLLESDPVYIAKQKEKALLKKYDINEYLSGASPTELSEILNKLENETRLSQDEAVWLNTIGKKFFTAKVRHKFHRLEANYYLQEYAKNTKNIWNAINASSQLRKCKESVEAEEFLEKISTNGIKDKKLLSAYFTTLGGVRRDLRKVNVAIDNASKAHNLTPDNYRPCTLLGAIYMETYQYTLGHEWYEKASERGATNQSINADLKSIISKMDKAKRNEMIEHLLKLDPHAYSWLKSLKTAVINKPTSKQNKVEQSVKAQKKASPPQPKKNAQNKQPKNSEKSLKALLEQGAKAHNLNQPVSLSKPSCMKPKKK</sequence>
<dbReference type="STRING" id="595670.SAMN05421643_13412"/>
<reference evidence="3" key="1">
    <citation type="submission" date="2016-10" db="EMBL/GenBank/DDBJ databases">
        <authorList>
            <person name="Varghese N."/>
            <person name="Submissions S."/>
        </authorList>
    </citation>
    <scope>NUCLEOTIDE SEQUENCE [LARGE SCALE GENOMIC DNA]</scope>
    <source>
        <strain evidence="3">ANC 5109</strain>
    </source>
</reference>
<dbReference type="InterPro" id="IPR011990">
    <property type="entry name" value="TPR-like_helical_dom_sf"/>
</dbReference>
<dbReference type="Gene3D" id="1.25.40.10">
    <property type="entry name" value="Tetratricopeptide repeat domain"/>
    <property type="match status" value="1"/>
</dbReference>
<name>A0A1H3N1P6_9GAMM</name>